<keyword evidence="1" id="KW-0808">Transferase</keyword>
<keyword evidence="1" id="KW-0418">Kinase</keyword>
<accession>A0ACB9SGS0</accession>
<comment type="caution">
    <text evidence="1">The sequence shown here is derived from an EMBL/GenBank/DDBJ whole genome shotgun (WGS) entry which is preliminary data.</text>
</comment>
<reference evidence="1" key="1">
    <citation type="submission" date="2022-04" db="EMBL/GenBank/DDBJ databases">
        <title>Chromosome-scale genome assembly of Holotrichia oblita Faldermann.</title>
        <authorList>
            <person name="Rongchong L."/>
        </authorList>
    </citation>
    <scope>NUCLEOTIDE SEQUENCE</scope>
    <source>
        <strain evidence="1">81SQS9</strain>
    </source>
</reference>
<organism evidence="1 2">
    <name type="scientific">Holotrichia oblita</name>
    <name type="common">Chafer beetle</name>
    <dbReference type="NCBI Taxonomy" id="644536"/>
    <lineage>
        <taxon>Eukaryota</taxon>
        <taxon>Metazoa</taxon>
        <taxon>Ecdysozoa</taxon>
        <taxon>Arthropoda</taxon>
        <taxon>Hexapoda</taxon>
        <taxon>Insecta</taxon>
        <taxon>Pterygota</taxon>
        <taxon>Neoptera</taxon>
        <taxon>Endopterygota</taxon>
        <taxon>Coleoptera</taxon>
        <taxon>Polyphaga</taxon>
        <taxon>Scarabaeiformia</taxon>
        <taxon>Scarabaeidae</taxon>
        <taxon>Melolonthinae</taxon>
        <taxon>Holotrichia</taxon>
    </lineage>
</organism>
<dbReference type="Proteomes" id="UP001056778">
    <property type="component" value="Chromosome 9"/>
</dbReference>
<gene>
    <name evidence="1" type="ORF">MML48_9g00008335</name>
</gene>
<protein>
    <submittedName>
        <fullName evidence="1">Mevalonate kinase</fullName>
    </submittedName>
</protein>
<proteinExistence type="predicted"/>
<sequence>MHNHSASLDVDGDRPEHSIDCQNPFSLSLSVPGKVILFGEHSVVYGKLAIAASLGLRTKFSFREYKPNEIGNNKVYINLKSINLMLYYYFDVRSTNCTEKINPSLSKNVTLDEPETANHEQFRTIIDDFIKKNNTSTPLSQVQYNALYSLFYLLIVMVGSSNIDIKPFHFDVETDVTISAGLGSSASLMVGISAVFFRYIQYKILKKDNKEDTVKDISKKDLDLISRWAFSAEKIIHGTPSGLDNTICTFGSVVEYRKNSSMKLMEMHHKLKVLLINSNVPKDTKALVAKVAALKQKYPTVVDNILVAMDNISNTAAQELVKLDETYSSKKLATDERDCEVGKIYNRLEDLVDFNQNLLRSLQVSHPSLETICGILADGGLHGKLTGAGGGGYAFAIVPPNFNKNISNIIEVLNSHGFDAKLTDLGGPGLTFT</sequence>
<name>A0ACB9SGS0_HOLOL</name>
<keyword evidence="2" id="KW-1185">Reference proteome</keyword>
<dbReference type="EMBL" id="CM043023">
    <property type="protein sequence ID" value="KAI4454390.1"/>
    <property type="molecule type" value="Genomic_DNA"/>
</dbReference>
<evidence type="ECO:0000313" key="1">
    <source>
        <dbReference type="EMBL" id="KAI4454390.1"/>
    </source>
</evidence>
<evidence type="ECO:0000313" key="2">
    <source>
        <dbReference type="Proteomes" id="UP001056778"/>
    </source>
</evidence>